<feature type="region of interest" description="Disordered" evidence="1">
    <location>
        <begin position="265"/>
        <end position="289"/>
    </location>
</feature>
<accession>A0ABQ5NZ68</accession>
<protein>
    <submittedName>
        <fullName evidence="3">Thiopeptide-type bacteriocin biosynthesis protein</fullName>
    </submittedName>
</protein>
<proteinExistence type="predicted"/>
<dbReference type="RefSeq" id="WP_323447585.1">
    <property type="nucleotide sequence ID" value="NZ_BSBI01000005.1"/>
</dbReference>
<evidence type="ECO:0000313" key="3">
    <source>
        <dbReference type="EMBL" id="GLF95527.1"/>
    </source>
</evidence>
<comment type="caution">
    <text evidence="3">The sequence shown here is derived from an EMBL/GenBank/DDBJ whole genome shotgun (WGS) entry which is preliminary data.</text>
</comment>
<evidence type="ECO:0000259" key="2">
    <source>
        <dbReference type="Pfam" id="PF14028"/>
    </source>
</evidence>
<gene>
    <name evidence="3" type="ORF">SYYSPA8_14540</name>
</gene>
<feature type="domain" description="Thiopeptide-type bacteriocin biosynthesis" evidence="2">
    <location>
        <begin position="6"/>
        <end position="255"/>
    </location>
</feature>
<dbReference type="EMBL" id="BSBI01000005">
    <property type="protein sequence ID" value="GLF95527.1"/>
    <property type="molecule type" value="Genomic_DNA"/>
</dbReference>
<keyword evidence="4" id="KW-1185">Reference proteome</keyword>
<name>A0ABQ5NZ68_9ACTN</name>
<dbReference type="Proteomes" id="UP001291653">
    <property type="component" value="Unassembled WGS sequence"/>
</dbReference>
<dbReference type="Pfam" id="PF14028">
    <property type="entry name" value="Lant_dehydr_C"/>
    <property type="match status" value="1"/>
</dbReference>
<dbReference type="InterPro" id="IPR023809">
    <property type="entry name" value="Thiopep_bacteriocin_synth_dom"/>
</dbReference>
<sequence length="289" mass="31688">MDTPAWQQVNIAFPEWTSAERTALTDLAPLLFAVENEGAITAWFHIRKRPCWRLRYLPSGGTQPPIGRKLDALTAADHITGWASVVYEPEVHAFGGTEAMETAHRLFHRDSRSLLTYLHDDDQAAGGHRREISLLLCSALMREAGLDFYEQGDVWARVAAHRPVPTGWRSTVRQRTAVQRLITVDTNGQARADGLLALTAEWARAYTDAGHELNNLAASGTLHRGLRDVLAHHVIFAWNRLGLPYATQAALATTAKDVVFGPDPTAHDSVTATSAGPATAVPDPAQPRR</sequence>
<organism evidence="3 4">
    <name type="scientific">Streptomyces yaizuensis</name>
    <dbReference type="NCBI Taxonomy" id="2989713"/>
    <lineage>
        <taxon>Bacteria</taxon>
        <taxon>Bacillati</taxon>
        <taxon>Actinomycetota</taxon>
        <taxon>Actinomycetes</taxon>
        <taxon>Kitasatosporales</taxon>
        <taxon>Streptomycetaceae</taxon>
        <taxon>Streptomyces</taxon>
    </lineage>
</organism>
<reference evidence="3 4" key="1">
    <citation type="submission" date="2022-10" db="EMBL/GenBank/DDBJ databases">
        <title>Draft genome sequence of Streptomyces sp. YSPA8.</title>
        <authorList>
            <person name="Moriuchi R."/>
            <person name="Dohra H."/>
            <person name="Yamamura H."/>
            <person name="Kodani S."/>
        </authorList>
    </citation>
    <scope>NUCLEOTIDE SEQUENCE [LARGE SCALE GENOMIC DNA]</scope>
    <source>
        <strain evidence="3 4">YSPA8</strain>
    </source>
</reference>
<dbReference type="NCBIfam" id="TIGR03891">
    <property type="entry name" value="thiopep_ocin"/>
    <property type="match status" value="1"/>
</dbReference>
<evidence type="ECO:0000256" key="1">
    <source>
        <dbReference type="SAM" id="MobiDB-lite"/>
    </source>
</evidence>
<evidence type="ECO:0000313" key="4">
    <source>
        <dbReference type="Proteomes" id="UP001291653"/>
    </source>
</evidence>